<accession>I7ALJ8</accession>
<dbReference type="AlphaFoldDB" id="I7ALJ8"/>
<reference evidence="2 3" key="1">
    <citation type="journal article" date="2012" name="Proc. Natl. Acad. Sci. U.S.A.">
        <title>Gain and loss of multiple functionally related, horizontally transferred genes in the reduced genomes of two microsporidian parasites.</title>
        <authorList>
            <person name="Pombert J.-F."/>
            <person name="Selman M."/>
            <person name="Burki F."/>
            <person name="Bardell F.T."/>
            <person name="Farinelli L."/>
            <person name="Solter L.F."/>
            <person name="Whitman D.W."/>
            <person name="Weiss L.M."/>
            <person name="Corradi N."/>
            <person name="Keeling P.J."/>
        </authorList>
    </citation>
    <scope>NUCLEOTIDE SEQUENCE [LARGE SCALE GENOMIC DNA]</scope>
    <source>
        <strain evidence="2 3">SJ-2008</strain>
    </source>
</reference>
<protein>
    <submittedName>
        <fullName evidence="2">Uncharacterized protein</fullName>
    </submittedName>
</protein>
<proteinExistence type="predicted"/>
<dbReference type="VEuPathDB" id="MicrosporidiaDB:EROM_020740"/>
<dbReference type="RefSeq" id="XP_009264046.1">
    <property type="nucleotide sequence ID" value="XM_009265771.1"/>
</dbReference>
<evidence type="ECO:0000313" key="2">
    <source>
        <dbReference type="EMBL" id="AFN82549.1"/>
    </source>
</evidence>
<organism evidence="2 3">
    <name type="scientific">Encephalitozoon romaleae (strain SJ-2008)</name>
    <name type="common">Microsporidian parasite</name>
    <dbReference type="NCBI Taxonomy" id="1178016"/>
    <lineage>
        <taxon>Eukaryota</taxon>
        <taxon>Fungi</taxon>
        <taxon>Fungi incertae sedis</taxon>
        <taxon>Microsporidia</taxon>
        <taxon>Unikaryonidae</taxon>
        <taxon>Encephalitozoon</taxon>
    </lineage>
</organism>
<sequence>MRYFCHEILLLEEIIKGLLDSEEIEETTARKYKSLLEVKDKINSRMIEMEEYYMKRIEFYRECDGAKVKELEKDVRSRDEKYLGLLVKAKELRNKIERLEVRNKLFRLKSESRDEL</sequence>
<dbReference type="EMBL" id="CP003519">
    <property type="protein sequence ID" value="AFN82549.1"/>
    <property type="molecule type" value="Genomic_DNA"/>
</dbReference>
<dbReference type="KEGG" id="ero:EROM_020740"/>
<dbReference type="GeneID" id="20520834"/>
<gene>
    <name evidence="2" type="ordered locus">EROM_020740</name>
</gene>
<dbReference type="Proteomes" id="UP000010094">
    <property type="component" value="Chromosome II"/>
</dbReference>
<evidence type="ECO:0000256" key="1">
    <source>
        <dbReference type="SAM" id="Coils"/>
    </source>
</evidence>
<dbReference type="HOGENOM" id="CLU_2121041_0_0_1"/>
<dbReference type="OrthoDB" id="2193737at2759"/>
<feature type="coiled-coil region" evidence="1">
    <location>
        <begin position="82"/>
        <end position="109"/>
    </location>
</feature>
<name>I7ALJ8_ENCRO</name>
<evidence type="ECO:0000313" key="3">
    <source>
        <dbReference type="Proteomes" id="UP000010094"/>
    </source>
</evidence>
<keyword evidence="1" id="KW-0175">Coiled coil</keyword>
<keyword evidence="3" id="KW-1185">Reference proteome</keyword>